<keyword evidence="9" id="KW-1185">Reference proteome</keyword>
<evidence type="ECO:0000256" key="4">
    <source>
        <dbReference type="ARBA" id="ARBA00022840"/>
    </source>
</evidence>
<dbReference type="Gene3D" id="3.40.50.300">
    <property type="entry name" value="P-loop containing nucleotide triphosphate hydrolases"/>
    <property type="match status" value="2"/>
</dbReference>
<dbReference type="GO" id="GO:0004386">
    <property type="term" value="F:helicase activity"/>
    <property type="evidence" value="ECO:0007669"/>
    <property type="project" value="UniProtKB-KW"/>
</dbReference>
<dbReference type="PROSITE" id="PS51194">
    <property type="entry name" value="HELICASE_CTER"/>
    <property type="match status" value="1"/>
</dbReference>
<evidence type="ECO:0000256" key="3">
    <source>
        <dbReference type="ARBA" id="ARBA00022806"/>
    </source>
</evidence>
<accession>A0A0C9TWS3</accession>
<dbReference type="InterPro" id="IPR059032">
    <property type="entry name" value="WHD_DDX60"/>
</dbReference>
<dbReference type="Pfam" id="PF23002">
    <property type="entry name" value="PIN-like_DDX60"/>
    <property type="match status" value="1"/>
</dbReference>
<name>A0A0C9TWS3_PAXIN</name>
<dbReference type="Pfam" id="PF26076">
    <property type="entry name" value="WHD_DDX60"/>
    <property type="match status" value="1"/>
</dbReference>
<feature type="region of interest" description="Disordered" evidence="5">
    <location>
        <begin position="451"/>
        <end position="480"/>
    </location>
</feature>
<dbReference type="GO" id="GO:0005524">
    <property type="term" value="F:ATP binding"/>
    <property type="evidence" value="ECO:0007669"/>
    <property type="project" value="UniProtKB-KW"/>
</dbReference>
<dbReference type="EMBL" id="KN819368">
    <property type="protein sequence ID" value="KIJ12117.1"/>
    <property type="molecule type" value="Genomic_DNA"/>
</dbReference>
<feature type="compositionally biased region" description="Acidic residues" evidence="5">
    <location>
        <begin position="1733"/>
        <end position="1746"/>
    </location>
</feature>
<dbReference type="Proteomes" id="UP000053647">
    <property type="component" value="Unassembled WGS sequence"/>
</dbReference>
<dbReference type="InterPro" id="IPR014001">
    <property type="entry name" value="Helicase_ATP-bd"/>
</dbReference>
<evidence type="ECO:0008006" key="10">
    <source>
        <dbReference type="Google" id="ProtNLM"/>
    </source>
</evidence>
<dbReference type="InterPro" id="IPR001650">
    <property type="entry name" value="Helicase_C-like"/>
</dbReference>
<dbReference type="PROSITE" id="PS51192">
    <property type="entry name" value="HELICASE_ATP_BIND_1"/>
    <property type="match status" value="1"/>
</dbReference>
<dbReference type="SMART" id="SM00490">
    <property type="entry name" value="HELICc"/>
    <property type="match status" value="1"/>
</dbReference>
<dbReference type="SMART" id="SM00487">
    <property type="entry name" value="DEXDc"/>
    <property type="match status" value="1"/>
</dbReference>
<dbReference type="PANTHER" id="PTHR44533:SF4">
    <property type="entry name" value="DEAD_H RNA HELICASE, PUTATIVE-RELATED"/>
    <property type="match status" value="1"/>
</dbReference>
<dbReference type="SUPFAM" id="SSF52540">
    <property type="entry name" value="P-loop containing nucleoside triphosphate hydrolases"/>
    <property type="match status" value="1"/>
</dbReference>
<dbReference type="InterPro" id="IPR052431">
    <property type="entry name" value="SKI2_subfamily_helicases"/>
</dbReference>
<feature type="region of interest" description="Disordered" evidence="5">
    <location>
        <begin position="568"/>
        <end position="617"/>
    </location>
</feature>
<dbReference type="Pfam" id="PF00270">
    <property type="entry name" value="DEAD"/>
    <property type="match status" value="1"/>
</dbReference>
<feature type="domain" description="Helicase ATP-binding" evidence="6">
    <location>
        <begin position="803"/>
        <end position="971"/>
    </location>
</feature>
<dbReference type="Pfam" id="PF00271">
    <property type="entry name" value="Helicase_C"/>
    <property type="match status" value="1"/>
</dbReference>
<dbReference type="PANTHER" id="PTHR44533">
    <property type="entry name" value="DEAD/H RNA HELICASE, PUTATIVE-RELATED"/>
    <property type="match status" value="1"/>
</dbReference>
<dbReference type="InterPro" id="IPR027417">
    <property type="entry name" value="P-loop_NTPase"/>
</dbReference>
<evidence type="ECO:0000256" key="2">
    <source>
        <dbReference type="ARBA" id="ARBA00022801"/>
    </source>
</evidence>
<dbReference type="GO" id="GO:0016787">
    <property type="term" value="F:hydrolase activity"/>
    <property type="evidence" value="ECO:0007669"/>
    <property type="project" value="UniProtKB-KW"/>
</dbReference>
<keyword evidence="4" id="KW-0067">ATP-binding</keyword>
<feature type="region of interest" description="Disordered" evidence="5">
    <location>
        <begin position="1732"/>
        <end position="1766"/>
    </location>
</feature>
<proteinExistence type="predicted"/>
<evidence type="ECO:0000256" key="5">
    <source>
        <dbReference type="SAM" id="MobiDB-lite"/>
    </source>
</evidence>
<dbReference type="OrthoDB" id="2320933at2759"/>
<sequence>MDLEEFEIDDHRLDSQTNDLTRSLSIPDTLEWIDAEWHAASRRARWMDLLGEYAGTESFIVDGHSLIQLVIDDPLLALAKPNDPSFQILHAVHILERTLDELIKRSAVFDVVFWDETRHAALLTGGRAFEEASRSLARRLLFNHIIGISQVRVYTFTSLSDPKWKEYQLLHKPMFVFINDGGDGKHSEDVFVKYRLLCHRVFLFDLLANGLALALLQGAEFRDSKIFSFIYESKSWRSSNIVPTSVRHAFSTASRKLEGIAKSPPLTTPSNSSQPSRNIDIQAVVLKLTQWVQVSKGEKALFFAFLIHLLLLPRLSSQDRARRLEPTRADFRNQLTGTFLPKVLTATEKAVTILNTTIDVDVRMFIALVRFLAENGRLSLRDVLGSDVAKLVEVNLATFSVPISTFSQFAPKFLPRPASLPTERSLGLLPFSNKVLNEELAPLRSLSDGDSFTKISTTDKDEGLDGSESNSDEWNGRNVEDEGLTKPHAIEVPTTGYFDDGALFNDTQQCHNHKKVVLPKHPGGGAPASMTEWQRNRRLRSDQRFMKSLHDQAVTLTSASSAALHQVKIPPVGSASNQKTAKPQKQSYKRPAAKGGQNQSKADAIREQNAAQKAQKQVPESIAWLGERIRDLDAQTSSSVEKLISDLERNPRSNEPLVATELALYRLHRLFKQWIVDPRGALTDVRDKNCVTVMRTIKNIVGLNYSTSDIRKCIKNMLVTLGLSMYADHLTVPLSQEDRPMTFQFVKLLKSKTQKPLYEFMNIQEHPIEWQLRLFGEYMDRSMDSQPDPRVSFKPDAWQREVLDTIDKNMSLLVVAPTSAGKTFISYYAMEKVLRESDDGVIVYVAPTKALVAQVAAEIYARFSKDLVGRTCWAIRTSDYRIHDPQNCQILVTVPEVLANMMLSPPLAKVWTPRVKCIILDEIHTIGQQEGGSVWEQILLLAPCPIIGLSATVGSPEKFNAWLEAVQKAGGIQHKFIHHPHRYSHLRKFFYNIHNVPSSEFESITSHRSTRRMRRLHPIAMLASGAGSIPSDLALESVDTLTLYRALKAHGKLPHTTLERLDPSNFFPLDGLLQQKDIIAYDAALKECLAPMVTMFDPRNRKAPLSRVIAELEDKSLKQVPPHILNAQPDRTLFRRNLINLVCDLHVQGDLVSCPDRIFTCVQPALLFSFDRTDCEIMANDLCSKLVTAEKEWRDSDPKWQQTLVRYGEWLSQAQDRARAAARAAKYKPSPDSVRTEHVHWQASFDPKAPLPAFSFAGPHTSYSASMLEEDLQQLSWTSTPKWAVVCLQRGIAVHHSGMNKRYRTLVESLYRRGFIRVLFATGTLALGINAPTKTSVFCGDSPFLTALMYRQCAGRAGRRGYDLLGKVVFYGLTMDRVQRLTLSKLPALGANSPVTSTLILRLFNLLDGSDYTPAAVNAVRRLFRLPRVGFGSEEGKHQFLHHLRVSIEYLRRAKLLDKRGRPLNLLNIASQLHHTEPSNLALVALLRDGVLHRICSQPNLIKAKRDFILLMSHLFGRRYLPSSYLKNENTAQVIKKSASMVVLPPLSKDAKGVLKKHDEEILQVFTSYTLTYCSQHGAELGPDTLLPLSNTRVTGAASSSTSENKPYFIAHLQETTLRVVARSLFVANSRHDDHFDSVAHLARTARHGLNFNEHAIPSFAHITTPTNGSGGHFALNAYILDFYTHGQVKTLSDANAIRGSDVWFVLQDFDSTLVAVRGVLEELILRKRQEGVADEGSDVGEEDSDSGFIELDGPDKKDKEVEEPRVKRVGSVGLPSWVSARDQRVLEVVGGAMEEFNGKFKAMWA</sequence>
<dbReference type="GO" id="GO:0005737">
    <property type="term" value="C:cytoplasm"/>
    <property type="evidence" value="ECO:0007669"/>
    <property type="project" value="TreeGrafter"/>
</dbReference>
<dbReference type="HOGENOM" id="CLU_002305_2_0_1"/>
<dbReference type="GO" id="GO:0003676">
    <property type="term" value="F:nucleic acid binding"/>
    <property type="evidence" value="ECO:0007669"/>
    <property type="project" value="InterPro"/>
</dbReference>
<dbReference type="FunFam" id="3.40.50.300:FF:001039">
    <property type="entry name" value="ATP-dependent RNA helicase DDX60"/>
    <property type="match status" value="1"/>
</dbReference>
<dbReference type="InterPro" id="IPR011545">
    <property type="entry name" value="DEAD/DEAH_box_helicase_dom"/>
</dbReference>
<evidence type="ECO:0000313" key="9">
    <source>
        <dbReference type="Proteomes" id="UP000053647"/>
    </source>
</evidence>
<keyword evidence="2" id="KW-0378">Hydrolase</keyword>
<reference evidence="9" key="2">
    <citation type="submission" date="2015-01" db="EMBL/GenBank/DDBJ databases">
        <title>Evolutionary Origins and Diversification of the Mycorrhizal Mutualists.</title>
        <authorList>
            <consortium name="DOE Joint Genome Institute"/>
            <consortium name="Mycorrhizal Genomics Consortium"/>
            <person name="Kohler A."/>
            <person name="Kuo A."/>
            <person name="Nagy L.G."/>
            <person name="Floudas D."/>
            <person name="Copeland A."/>
            <person name="Barry K.W."/>
            <person name="Cichocki N."/>
            <person name="Veneault-Fourrey C."/>
            <person name="LaButti K."/>
            <person name="Lindquist E.A."/>
            <person name="Lipzen A."/>
            <person name="Lundell T."/>
            <person name="Morin E."/>
            <person name="Murat C."/>
            <person name="Riley R."/>
            <person name="Ohm R."/>
            <person name="Sun H."/>
            <person name="Tunlid A."/>
            <person name="Henrissat B."/>
            <person name="Grigoriev I.V."/>
            <person name="Hibbett D.S."/>
            <person name="Martin F."/>
        </authorList>
    </citation>
    <scope>NUCLEOTIDE SEQUENCE [LARGE SCALE GENOMIC DNA]</scope>
    <source>
        <strain evidence="9">ATCC 200175</strain>
    </source>
</reference>
<feature type="domain" description="Helicase C-terminal" evidence="7">
    <location>
        <begin position="1233"/>
        <end position="1407"/>
    </location>
</feature>
<evidence type="ECO:0000313" key="8">
    <source>
        <dbReference type="EMBL" id="KIJ12117.1"/>
    </source>
</evidence>
<feature type="compositionally biased region" description="Basic and acidic residues" evidence="5">
    <location>
        <begin position="1754"/>
        <end position="1766"/>
    </location>
</feature>
<reference evidence="8 9" key="1">
    <citation type="submission" date="2014-06" db="EMBL/GenBank/DDBJ databases">
        <authorList>
            <consortium name="DOE Joint Genome Institute"/>
            <person name="Kuo A."/>
            <person name="Kohler A."/>
            <person name="Nagy L.G."/>
            <person name="Floudas D."/>
            <person name="Copeland A."/>
            <person name="Barry K.W."/>
            <person name="Cichocki N."/>
            <person name="Veneault-Fourrey C."/>
            <person name="LaButti K."/>
            <person name="Lindquist E.A."/>
            <person name="Lipzen A."/>
            <person name="Lundell T."/>
            <person name="Morin E."/>
            <person name="Murat C."/>
            <person name="Sun H."/>
            <person name="Tunlid A."/>
            <person name="Henrissat B."/>
            <person name="Grigoriev I.V."/>
            <person name="Hibbett D.S."/>
            <person name="Martin F."/>
            <person name="Nordberg H.P."/>
            <person name="Cantor M.N."/>
            <person name="Hua S.X."/>
        </authorList>
    </citation>
    <scope>NUCLEOTIDE SEQUENCE [LARGE SCALE GENOMIC DNA]</scope>
    <source>
        <strain evidence="8 9">ATCC 200175</strain>
    </source>
</reference>
<dbReference type="InterPro" id="IPR055124">
    <property type="entry name" value="PIN-like_DDX60"/>
</dbReference>
<keyword evidence="3" id="KW-0347">Helicase</keyword>
<feature type="compositionally biased region" description="Polar residues" evidence="5">
    <location>
        <begin position="574"/>
        <end position="586"/>
    </location>
</feature>
<evidence type="ECO:0000259" key="7">
    <source>
        <dbReference type="PROSITE" id="PS51194"/>
    </source>
</evidence>
<protein>
    <recommendedName>
        <fullName evidence="10">P-loop containing nucleoside triphosphate hydrolase protein</fullName>
    </recommendedName>
</protein>
<evidence type="ECO:0000259" key="6">
    <source>
        <dbReference type="PROSITE" id="PS51192"/>
    </source>
</evidence>
<organism evidence="8 9">
    <name type="scientific">Paxillus involutus ATCC 200175</name>
    <dbReference type="NCBI Taxonomy" id="664439"/>
    <lineage>
        <taxon>Eukaryota</taxon>
        <taxon>Fungi</taxon>
        <taxon>Dikarya</taxon>
        <taxon>Basidiomycota</taxon>
        <taxon>Agaricomycotina</taxon>
        <taxon>Agaricomycetes</taxon>
        <taxon>Agaricomycetidae</taxon>
        <taxon>Boletales</taxon>
        <taxon>Paxilineae</taxon>
        <taxon>Paxillaceae</taxon>
        <taxon>Paxillus</taxon>
    </lineage>
</organism>
<keyword evidence="1" id="KW-0547">Nucleotide-binding</keyword>
<evidence type="ECO:0000256" key="1">
    <source>
        <dbReference type="ARBA" id="ARBA00022741"/>
    </source>
</evidence>
<gene>
    <name evidence="8" type="ORF">PAXINDRAFT_83385</name>
</gene>